<dbReference type="PANTHER" id="PTHR11669:SF8">
    <property type="entry name" value="DNA POLYMERASE III SUBUNIT DELTA"/>
    <property type="match status" value="1"/>
</dbReference>
<dbReference type="Proteomes" id="UP000823750">
    <property type="component" value="Unassembled WGS sequence"/>
</dbReference>
<dbReference type="Gene3D" id="3.40.50.300">
    <property type="entry name" value="P-loop containing nucleotide triphosphate hydrolases"/>
    <property type="match status" value="1"/>
</dbReference>
<dbReference type="PANTHER" id="PTHR11669">
    <property type="entry name" value="REPLICATION FACTOR C / DNA POLYMERASE III GAMMA-TAU SUBUNIT"/>
    <property type="match status" value="1"/>
</dbReference>
<comment type="caution">
    <text evidence="1">The sequence shown here is derived from an EMBL/GenBank/DDBJ whole genome shotgun (WGS) entry which is preliminary data.</text>
</comment>
<dbReference type="InterPro" id="IPR050238">
    <property type="entry name" value="DNA_Rep/Repair_Clamp_Loader"/>
</dbReference>
<proteinExistence type="predicted"/>
<evidence type="ECO:0008006" key="3">
    <source>
        <dbReference type="Google" id="ProtNLM"/>
    </source>
</evidence>
<name>A0A9D9NRQ6_9BACT</name>
<protein>
    <recommendedName>
        <fullName evidence="3">DNA polymerase III subunit delta</fullName>
    </recommendedName>
</protein>
<sequence length="376" mass="41564">MKFSEIIGHEDIKKVLVSMADCGRVPHAMLFYENEGCGALPLTLAFAQYLNCRHRHDGDSCGECPSCSKISKLIHPDLHPVFPVTGGAKADSQSRPTSDSYLKYWRELALKNPYFTENDLYHALGIEGKSGNIAVAEAKAILEKLSFTAVEDGYKTFIIWLPEKMNAEAANRLLKIVEEPPEKTLFLFITHAPEKVLQTIFSRCQSVRIPPQPKDEVQKAVVKMTGVDNDEAEIQAGICGGSIGKAIAAMSGKEEETGFHDIFADLMKAIIERSLGKALEAGEAMASLDSREKQKGFCNFAGDCIRKIFMLQNDMGQIAWIAPGEKAFFTDAARRTRPAFCGKALSYIDKAMSLIDRNVNAKIVFCDLVNRLFLSI</sequence>
<dbReference type="EMBL" id="JADILX010000072">
    <property type="protein sequence ID" value="MBO8485583.1"/>
    <property type="molecule type" value="Genomic_DNA"/>
</dbReference>
<accession>A0A9D9NRQ6</accession>
<reference evidence="1" key="1">
    <citation type="submission" date="2020-10" db="EMBL/GenBank/DDBJ databases">
        <authorList>
            <person name="Gilroy R."/>
        </authorList>
    </citation>
    <scope>NUCLEOTIDE SEQUENCE</scope>
    <source>
        <strain evidence="1">B2-16538</strain>
    </source>
</reference>
<dbReference type="InterPro" id="IPR027417">
    <property type="entry name" value="P-loop_NTPase"/>
</dbReference>
<evidence type="ECO:0000313" key="2">
    <source>
        <dbReference type="Proteomes" id="UP000823750"/>
    </source>
</evidence>
<organism evidence="1 2">
    <name type="scientific">Candidatus Cryptobacteroides excrementavium</name>
    <dbReference type="NCBI Taxonomy" id="2840759"/>
    <lineage>
        <taxon>Bacteria</taxon>
        <taxon>Pseudomonadati</taxon>
        <taxon>Bacteroidota</taxon>
        <taxon>Bacteroidia</taxon>
        <taxon>Bacteroidales</taxon>
        <taxon>Candidatus Cryptobacteroides</taxon>
    </lineage>
</organism>
<reference evidence="1" key="2">
    <citation type="journal article" date="2021" name="PeerJ">
        <title>Extensive microbial diversity within the chicken gut microbiome revealed by metagenomics and culture.</title>
        <authorList>
            <person name="Gilroy R."/>
            <person name="Ravi A."/>
            <person name="Getino M."/>
            <person name="Pursley I."/>
            <person name="Horton D.L."/>
            <person name="Alikhan N.F."/>
            <person name="Baker D."/>
            <person name="Gharbi K."/>
            <person name="Hall N."/>
            <person name="Watson M."/>
            <person name="Adriaenssens E.M."/>
            <person name="Foster-Nyarko E."/>
            <person name="Jarju S."/>
            <person name="Secka A."/>
            <person name="Antonio M."/>
            <person name="Oren A."/>
            <person name="Chaudhuri R.R."/>
            <person name="La Ragione R."/>
            <person name="Hildebrand F."/>
            <person name="Pallen M.J."/>
        </authorList>
    </citation>
    <scope>NUCLEOTIDE SEQUENCE</scope>
    <source>
        <strain evidence="1">B2-16538</strain>
    </source>
</reference>
<evidence type="ECO:0000313" key="1">
    <source>
        <dbReference type="EMBL" id="MBO8485583.1"/>
    </source>
</evidence>
<dbReference type="Pfam" id="PF13177">
    <property type="entry name" value="DNA_pol3_delta2"/>
    <property type="match status" value="1"/>
</dbReference>
<gene>
    <name evidence="1" type="ORF">IAB78_04060</name>
</gene>
<dbReference type="SUPFAM" id="SSF52540">
    <property type="entry name" value="P-loop containing nucleoside triphosphate hydrolases"/>
    <property type="match status" value="1"/>
</dbReference>
<dbReference type="GO" id="GO:0006261">
    <property type="term" value="P:DNA-templated DNA replication"/>
    <property type="evidence" value="ECO:0007669"/>
    <property type="project" value="TreeGrafter"/>
</dbReference>
<dbReference type="AlphaFoldDB" id="A0A9D9NRQ6"/>